<evidence type="ECO:0000256" key="2">
    <source>
        <dbReference type="ARBA" id="ARBA00004286"/>
    </source>
</evidence>
<keyword evidence="6 8" id="KW-0539">Nucleus</keyword>
<reference evidence="10" key="1">
    <citation type="submission" date="2007-06" db="EMBL/GenBank/DDBJ databases">
        <title>The Genome Sequence of Coccidioides posadasii RMSCC_3488.</title>
        <authorList>
            <consortium name="Coccidioides Genome Resources Consortium"/>
            <consortium name="The Broad Institute Genome Sequencing Platform"/>
            <person name="Henn M.R."/>
            <person name="Sykes S."/>
            <person name="Young S."/>
            <person name="Jaffe D."/>
            <person name="Berlin A."/>
            <person name="Alvarez P."/>
            <person name="Butler J."/>
            <person name="Gnerre S."/>
            <person name="Grabherr M."/>
            <person name="Mauceli E."/>
            <person name="Brockman W."/>
            <person name="Kodira C."/>
            <person name="Alvarado L."/>
            <person name="Zeng Q."/>
            <person name="Crawford M."/>
            <person name="Antoine C."/>
            <person name="Devon K."/>
            <person name="Galgiani J."/>
            <person name="Orsborn K."/>
            <person name="Lewis M.L."/>
            <person name="Nusbaum C."/>
            <person name="Galagan J."/>
            <person name="Birren B."/>
        </authorList>
    </citation>
    <scope>NUCLEOTIDE SEQUENCE [LARGE SCALE GENOMIC DNA]</scope>
    <source>
        <strain evidence="10">RMSCC 3488</strain>
    </source>
</reference>
<organism evidence="10">
    <name type="scientific">Coccidioides posadasii RMSCC 3488</name>
    <dbReference type="NCBI Taxonomy" id="454284"/>
    <lineage>
        <taxon>Eukaryota</taxon>
        <taxon>Fungi</taxon>
        <taxon>Dikarya</taxon>
        <taxon>Ascomycota</taxon>
        <taxon>Pezizomycotina</taxon>
        <taxon>Eurotiomycetes</taxon>
        <taxon>Eurotiomycetidae</taxon>
        <taxon>Onygenales</taxon>
        <taxon>Onygenaceae</taxon>
        <taxon>Coccidioides</taxon>
    </lineage>
</organism>
<dbReference type="SMART" id="SM00417">
    <property type="entry name" value="H4"/>
    <property type="match status" value="1"/>
</dbReference>
<evidence type="ECO:0000256" key="1">
    <source>
        <dbReference type="ARBA" id="ARBA00004123"/>
    </source>
</evidence>
<feature type="compositionally biased region" description="Polar residues" evidence="9">
    <location>
        <begin position="1"/>
        <end position="10"/>
    </location>
</feature>
<dbReference type="Proteomes" id="UP000054567">
    <property type="component" value="Unassembled WGS sequence"/>
</dbReference>
<dbReference type="InterPro" id="IPR001951">
    <property type="entry name" value="Histone_H4"/>
</dbReference>
<dbReference type="OrthoDB" id="4341621at2759"/>
<sequence length="117" mass="13358">MTSPYSTRPLSSKGMEHLTHPRYRKQSRDNIIGITRPAIRRLARRGGVKRIQKSIYDTAREVLLDRLRMIIRQIVEVLESGGSSSKTRKTVTTEDVVYVLQRIGSPIYGFGTTLKLK</sequence>
<dbReference type="GO" id="GO:0005634">
    <property type="term" value="C:nucleus"/>
    <property type="evidence" value="ECO:0007669"/>
    <property type="project" value="UniProtKB-SubCell"/>
</dbReference>
<dbReference type="InterPro" id="IPR009072">
    <property type="entry name" value="Histone-fold"/>
</dbReference>
<evidence type="ECO:0000256" key="6">
    <source>
        <dbReference type="ARBA" id="ARBA00023242"/>
    </source>
</evidence>
<accession>A0A0J6IIV9</accession>
<dbReference type="VEuPathDB" id="FungiDB:CPAG_08113"/>
<dbReference type="GO" id="GO:0030527">
    <property type="term" value="F:structural constituent of chromatin"/>
    <property type="evidence" value="ECO:0007669"/>
    <property type="project" value="InterPro"/>
</dbReference>
<dbReference type="CDD" id="cd22912">
    <property type="entry name" value="HFD_H4"/>
    <property type="match status" value="1"/>
</dbReference>
<comment type="function">
    <text evidence="8">Core component of nucleosome. Nucleosomes wrap and compact DNA into chromatin, limiting DNA accessibility to the cellular machineries which require DNA as a template. Histones thereby play a central role in transcription regulation, DNA repair, DNA replication and chromosomal stability. DNA accessibility is regulated via a complex set of post-translational modifications of histones, also called histone code, and nucleosome remodeling.</text>
</comment>
<dbReference type="GO" id="GO:0003677">
    <property type="term" value="F:DNA binding"/>
    <property type="evidence" value="ECO:0007669"/>
    <property type="project" value="UniProtKB-KW"/>
</dbReference>
<dbReference type="GO" id="GO:0000786">
    <property type="term" value="C:nucleosome"/>
    <property type="evidence" value="ECO:0007669"/>
    <property type="project" value="UniProtKB-KW"/>
</dbReference>
<evidence type="ECO:0000313" key="10">
    <source>
        <dbReference type="EMBL" id="KMM71812.1"/>
    </source>
</evidence>
<name>A0A0J6IIV9_COCPO</name>
<dbReference type="EMBL" id="DS268113">
    <property type="protein sequence ID" value="KMM71812.1"/>
    <property type="molecule type" value="Genomic_DNA"/>
</dbReference>
<dbReference type="GO" id="GO:0046982">
    <property type="term" value="F:protein heterodimerization activity"/>
    <property type="evidence" value="ECO:0007669"/>
    <property type="project" value="InterPro"/>
</dbReference>
<evidence type="ECO:0000256" key="4">
    <source>
        <dbReference type="ARBA" id="ARBA00022454"/>
    </source>
</evidence>
<comment type="subcellular location">
    <subcellularLocation>
        <location evidence="2">Chromosome</location>
    </subcellularLocation>
    <subcellularLocation>
        <location evidence="1">Nucleus</location>
    </subcellularLocation>
</comment>
<dbReference type="PANTHER" id="PTHR10484">
    <property type="entry name" value="HISTONE H4"/>
    <property type="match status" value="1"/>
</dbReference>
<dbReference type="AlphaFoldDB" id="A0A0J6IIV9"/>
<keyword evidence="7 8" id="KW-0544">Nucleosome core</keyword>
<keyword evidence="5 8" id="KW-0238">DNA-binding</keyword>
<gene>
    <name evidence="10" type="ORF">CPAG_08113</name>
</gene>
<dbReference type="SUPFAM" id="SSF47113">
    <property type="entry name" value="Histone-fold"/>
    <property type="match status" value="1"/>
</dbReference>
<proteinExistence type="inferred from homology"/>
<comment type="subunit">
    <text evidence="8">The nucleosome is a histone octamer containing two molecules each of H2A, H2B, H3 and H4 assembled in one H3-H4 heterotetramer and two H2A-H2B heterodimers. The octamer wraps approximately 147 bp of DNA.</text>
</comment>
<evidence type="ECO:0000256" key="7">
    <source>
        <dbReference type="ARBA" id="ARBA00023269"/>
    </source>
</evidence>
<evidence type="ECO:0000256" key="5">
    <source>
        <dbReference type="ARBA" id="ARBA00023125"/>
    </source>
</evidence>
<protein>
    <recommendedName>
        <fullName evidence="8">Histone H4</fullName>
    </recommendedName>
</protein>
<evidence type="ECO:0000256" key="8">
    <source>
        <dbReference type="RuleBase" id="RU000528"/>
    </source>
</evidence>
<feature type="region of interest" description="Disordered" evidence="9">
    <location>
        <begin position="1"/>
        <end position="22"/>
    </location>
</feature>
<dbReference type="PRINTS" id="PR00623">
    <property type="entry name" value="HISTONEH4"/>
</dbReference>
<comment type="similarity">
    <text evidence="3 8">Belongs to the histone H4 family.</text>
</comment>
<evidence type="ECO:0000256" key="9">
    <source>
        <dbReference type="SAM" id="MobiDB-lite"/>
    </source>
</evidence>
<dbReference type="Gene3D" id="1.10.20.10">
    <property type="entry name" value="Histone, subunit A"/>
    <property type="match status" value="1"/>
</dbReference>
<keyword evidence="4 8" id="KW-0158">Chromosome</keyword>
<evidence type="ECO:0000256" key="3">
    <source>
        <dbReference type="ARBA" id="ARBA00006564"/>
    </source>
</evidence>